<gene>
    <name evidence="1" type="ORF">CAGA_11600</name>
</gene>
<organism evidence="1 2">
    <name type="scientific">Caproiciproducens galactitolivorans</name>
    <dbReference type="NCBI Taxonomy" id="642589"/>
    <lineage>
        <taxon>Bacteria</taxon>
        <taxon>Bacillati</taxon>
        <taxon>Bacillota</taxon>
        <taxon>Clostridia</taxon>
        <taxon>Eubacteriales</taxon>
        <taxon>Acutalibacteraceae</taxon>
        <taxon>Caproiciproducens</taxon>
    </lineage>
</organism>
<dbReference type="RefSeq" id="WP_135658752.1">
    <property type="nucleotide sequence ID" value="NZ_SRMQ01000003.1"/>
</dbReference>
<comment type="caution">
    <text evidence="1">The sequence shown here is derived from an EMBL/GenBank/DDBJ whole genome shotgun (WGS) entry which is preliminary data.</text>
</comment>
<name>A0A4Z0Y015_9FIRM</name>
<proteinExistence type="predicted"/>
<evidence type="ECO:0000313" key="1">
    <source>
        <dbReference type="EMBL" id="TGJ77084.1"/>
    </source>
</evidence>
<dbReference type="EMBL" id="SRMQ01000003">
    <property type="protein sequence ID" value="TGJ77084.1"/>
    <property type="molecule type" value="Genomic_DNA"/>
</dbReference>
<keyword evidence="2" id="KW-1185">Reference proteome</keyword>
<dbReference type="AlphaFoldDB" id="A0A4Z0Y015"/>
<reference evidence="1 2" key="1">
    <citation type="submission" date="2019-04" db="EMBL/GenBank/DDBJ databases">
        <authorList>
            <person name="Poehlein A."/>
            <person name="Bengelsdorf F.R."/>
            <person name="Duerre P."/>
            <person name="Daniel R."/>
        </authorList>
    </citation>
    <scope>NUCLEOTIDE SEQUENCE [LARGE SCALE GENOMIC DNA]</scope>
    <source>
        <strain evidence="1 2">BS-1</strain>
    </source>
</reference>
<evidence type="ECO:0000313" key="2">
    <source>
        <dbReference type="Proteomes" id="UP000297714"/>
    </source>
</evidence>
<protein>
    <submittedName>
        <fullName evidence="1">Uncharacterized protein</fullName>
    </submittedName>
</protein>
<sequence length="70" mass="7950">MEFSAIFVKICCILRPLPQDAIRFGFPVRRERRLLSRAPIFVLSAAIADSFFSSVEKGNIFKKGNIMQDS</sequence>
<dbReference type="Proteomes" id="UP000297714">
    <property type="component" value="Unassembled WGS sequence"/>
</dbReference>
<accession>A0A4Z0Y015</accession>